<accession>A0A6C1TY85</accession>
<evidence type="ECO:0000313" key="4">
    <source>
        <dbReference type="Proteomes" id="UP000580709"/>
    </source>
</evidence>
<dbReference type="SFLD" id="SFLDG01140">
    <property type="entry name" value="C2.B:_Phosphomannomutase_and_P"/>
    <property type="match status" value="1"/>
</dbReference>
<evidence type="ECO:0000313" key="2">
    <source>
        <dbReference type="EMBL" id="TVS27899.1"/>
    </source>
</evidence>
<organism evidence="2 3">
    <name type="scientific">Corynebacterium sanguinis</name>
    <dbReference type="NCBI Taxonomy" id="2594913"/>
    <lineage>
        <taxon>Bacteria</taxon>
        <taxon>Bacillati</taxon>
        <taxon>Actinomycetota</taxon>
        <taxon>Actinomycetes</taxon>
        <taxon>Mycobacteriales</taxon>
        <taxon>Corynebacteriaceae</taxon>
        <taxon>Corynebacterium</taxon>
    </lineage>
</organism>
<dbReference type="OrthoDB" id="3180855at2"/>
<dbReference type="Pfam" id="PF08282">
    <property type="entry name" value="Hydrolase_3"/>
    <property type="match status" value="1"/>
</dbReference>
<dbReference type="PANTHER" id="PTHR10000:SF53">
    <property type="entry name" value="5-AMINO-6-(5-PHOSPHO-D-RIBITYLAMINO)URACIL PHOSPHATASE YBJI-RELATED"/>
    <property type="match status" value="1"/>
</dbReference>
<dbReference type="SUPFAM" id="SSF56784">
    <property type="entry name" value="HAD-like"/>
    <property type="match status" value="1"/>
</dbReference>
<dbReference type="GO" id="GO:0005829">
    <property type="term" value="C:cytosol"/>
    <property type="evidence" value="ECO:0007669"/>
    <property type="project" value="TreeGrafter"/>
</dbReference>
<dbReference type="SFLD" id="SFLDS00003">
    <property type="entry name" value="Haloacid_Dehalogenase"/>
    <property type="match status" value="1"/>
</dbReference>
<dbReference type="Proteomes" id="UP000336646">
    <property type="component" value="Unassembled WGS sequence"/>
</dbReference>
<dbReference type="EMBL" id="JACEOR010000378">
    <property type="protein sequence ID" value="MBA4505418.1"/>
    <property type="molecule type" value="Genomic_DNA"/>
</dbReference>
<evidence type="ECO:0000313" key="1">
    <source>
        <dbReference type="EMBL" id="MBA4505418.1"/>
    </source>
</evidence>
<dbReference type="RefSeq" id="WP_136649962.1">
    <property type="nucleotide sequence ID" value="NZ_CP038157.1"/>
</dbReference>
<dbReference type="InterPro" id="IPR023214">
    <property type="entry name" value="HAD_sf"/>
</dbReference>
<proteinExistence type="predicted"/>
<reference evidence="2 3" key="1">
    <citation type="submission" date="2018-12" db="EMBL/GenBank/DDBJ databases">
        <title>Corynebacterium sanguinis sp. nov., a clinically-associated and environmental corynebacterium.</title>
        <authorList>
            <person name="Gonzales-Siles L."/>
            <person name="Jaen-Luchoro D."/>
            <person name="Cardew S."/>
            <person name="Inganas E."/>
            <person name="Ohlen M."/>
            <person name="Jensie-Markopolous S."/>
            <person name="Pinyeiro-Iglesias B."/>
            <person name="Molin K."/>
            <person name="Skovbjerg S."/>
            <person name="Svensson-Stadler L."/>
            <person name="Funke G."/>
            <person name="Moore E.R.B."/>
        </authorList>
    </citation>
    <scope>NUCLEOTIDE SEQUENCE [LARGE SCALE GENOMIC DNA]</scope>
    <source>
        <strain evidence="2 3">58734</strain>
    </source>
</reference>
<dbReference type="PANTHER" id="PTHR10000">
    <property type="entry name" value="PHOSPHOSERINE PHOSPHATASE"/>
    <property type="match status" value="1"/>
</dbReference>
<dbReference type="Proteomes" id="UP000580709">
    <property type="component" value="Unassembled WGS sequence"/>
</dbReference>
<keyword evidence="4" id="KW-1185">Reference proteome</keyword>
<dbReference type="GeneID" id="74900824"/>
<gene>
    <name evidence="2" type="ORF">EKI59_08070</name>
    <name evidence="1" type="ORF">H0H28_08825</name>
</gene>
<comment type="caution">
    <text evidence="2">The sequence shown here is derived from an EMBL/GenBank/DDBJ whole genome shotgun (WGS) entry which is preliminary data.</text>
</comment>
<protein>
    <submittedName>
        <fullName evidence="2">HAD family phosphatase</fullName>
    </submittedName>
</protein>
<dbReference type="Gene3D" id="3.40.50.1000">
    <property type="entry name" value="HAD superfamily/HAD-like"/>
    <property type="match status" value="1"/>
</dbReference>
<dbReference type="NCBIfam" id="TIGR00099">
    <property type="entry name" value="Cof-subfamily"/>
    <property type="match status" value="1"/>
</dbReference>
<reference evidence="1 4" key="2">
    <citation type="submission" date="2020-07" db="EMBL/GenBank/DDBJ databases">
        <authorList>
            <person name="Khare M."/>
        </authorList>
    </citation>
    <scope>NUCLEOTIDE SEQUENCE [LARGE SCALE GENOMIC DNA]</scope>
    <source>
        <strain evidence="1 4">P8776</strain>
    </source>
</reference>
<dbReference type="GO" id="GO:0000287">
    <property type="term" value="F:magnesium ion binding"/>
    <property type="evidence" value="ECO:0007669"/>
    <property type="project" value="TreeGrafter"/>
</dbReference>
<dbReference type="InterPro" id="IPR036412">
    <property type="entry name" value="HAD-like_sf"/>
</dbReference>
<evidence type="ECO:0000313" key="3">
    <source>
        <dbReference type="Proteomes" id="UP000336646"/>
    </source>
</evidence>
<dbReference type="AlphaFoldDB" id="A0A6C1TY85"/>
<dbReference type="Gene3D" id="3.30.1240.10">
    <property type="match status" value="1"/>
</dbReference>
<dbReference type="EMBL" id="RXIR01000016">
    <property type="protein sequence ID" value="TVS27899.1"/>
    <property type="molecule type" value="Genomic_DNA"/>
</dbReference>
<sequence>MTAPRIVALDMDGTLVDSSGTIPEAFWGLLDRALDAGIVIAPASGRQLATLQHMFSRNEPDTFIAENGAVVWHKGEIVSVSPLAPGAVHRLAAALDTAPFRAHAVLCKPEISYTAANTPPAIQAEVDKYYLANVCASSLLDALSNDPDDTVKVALYVETDAERDALPWLGEVVPELNATVSSHHWIDLMAPGVNKGVALRALAETLGVALADAAAIGDYLNDYAMLEEAGWAVAMGNAHPDLKAIADEVVGTNDEHGALDRIERWITS</sequence>
<name>A0A6C1TY85_9CORY</name>
<dbReference type="GO" id="GO:0016791">
    <property type="term" value="F:phosphatase activity"/>
    <property type="evidence" value="ECO:0007669"/>
    <property type="project" value="UniProtKB-ARBA"/>
</dbReference>
<dbReference type="InterPro" id="IPR000150">
    <property type="entry name" value="Cof"/>
</dbReference>